<comment type="cofactor">
    <cofactor evidence="1">
        <name>Mg(2+)</name>
        <dbReference type="ChEBI" id="CHEBI:18420"/>
    </cofactor>
</comment>
<proteinExistence type="predicted"/>
<evidence type="ECO:0000256" key="5">
    <source>
        <dbReference type="ARBA" id="ARBA00023229"/>
    </source>
</evidence>
<protein>
    <submittedName>
        <fullName evidence="6">Uncharacterized protein</fullName>
    </submittedName>
</protein>
<reference evidence="6" key="1">
    <citation type="journal article" date="2020" name="Nature">
        <title>Giant virus diversity and host interactions through global metagenomics.</title>
        <authorList>
            <person name="Schulz F."/>
            <person name="Roux S."/>
            <person name="Paez-Espino D."/>
            <person name="Jungbluth S."/>
            <person name="Walsh D.A."/>
            <person name="Denef V.J."/>
            <person name="McMahon K.D."/>
            <person name="Konstantinidis K.T."/>
            <person name="Eloe-Fadrosh E.A."/>
            <person name="Kyrpides N.C."/>
            <person name="Woyke T."/>
        </authorList>
    </citation>
    <scope>NUCLEOTIDE SEQUENCE</scope>
    <source>
        <strain evidence="6">GVMAG-M-3300023184-121</strain>
    </source>
</reference>
<dbReference type="InterPro" id="IPR033749">
    <property type="entry name" value="Polyprenyl_synt_CS"/>
</dbReference>
<dbReference type="PANTHER" id="PTHR43281">
    <property type="entry name" value="FARNESYL DIPHOSPHATE SYNTHASE"/>
    <property type="match status" value="1"/>
</dbReference>
<evidence type="ECO:0000256" key="2">
    <source>
        <dbReference type="ARBA" id="ARBA00022679"/>
    </source>
</evidence>
<dbReference type="PROSITE" id="PS00723">
    <property type="entry name" value="POLYPRENYL_SYNTHASE_1"/>
    <property type="match status" value="1"/>
</dbReference>
<dbReference type="InterPro" id="IPR008949">
    <property type="entry name" value="Isoprenoid_synthase_dom_sf"/>
</dbReference>
<dbReference type="PANTHER" id="PTHR43281:SF1">
    <property type="entry name" value="FARNESYL DIPHOSPHATE SYNTHASE"/>
    <property type="match status" value="1"/>
</dbReference>
<evidence type="ECO:0000256" key="3">
    <source>
        <dbReference type="ARBA" id="ARBA00022723"/>
    </source>
</evidence>
<keyword evidence="3" id="KW-0479">Metal-binding</keyword>
<name>A0A6C0HKK2_9ZZZZ</name>
<dbReference type="GO" id="GO:0046872">
    <property type="term" value="F:metal ion binding"/>
    <property type="evidence" value="ECO:0007669"/>
    <property type="project" value="UniProtKB-KW"/>
</dbReference>
<evidence type="ECO:0000256" key="1">
    <source>
        <dbReference type="ARBA" id="ARBA00001946"/>
    </source>
</evidence>
<keyword evidence="2" id="KW-0808">Transferase</keyword>
<dbReference type="AlphaFoldDB" id="A0A6C0HKK2"/>
<dbReference type="SUPFAM" id="SSF48576">
    <property type="entry name" value="Terpenoid synthases"/>
    <property type="match status" value="1"/>
</dbReference>
<evidence type="ECO:0000313" key="6">
    <source>
        <dbReference type="EMBL" id="QHT80685.1"/>
    </source>
</evidence>
<keyword evidence="5" id="KW-0414">Isoprene biosynthesis</keyword>
<accession>A0A6C0HKK2</accession>
<dbReference type="Pfam" id="PF00348">
    <property type="entry name" value="polyprenyl_synt"/>
    <property type="match status" value="1"/>
</dbReference>
<dbReference type="EMBL" id="MN739974">
    <property type="protein sequence ID" value="QHT80685.1"/>
    <property type="molecule type" value="Genomic_DNA"/>
</dbReference>
<dbReference type="GO" id="GO:0004659">
    <property type="term" value="F:prenyltransferase activity"/>
    <property type="evidence" value="ECO:0007669"/>
    <property type="project" value="InterPro"/>
</dbReference>
<keyword evidence="4" id="KW-0460">Magnesium</keyword>
<evidence type="ECO:0000256" key="4">
    <source>
        <dbReference type="ARBA" id="ARBA00022842"/>
    </source>
</evidence>
<sequence length="378" mass="44954">MSWEEHRPHLHEKWKWVWWKTHPPDVAEYSWSYLFSGGKEIRARLFCELWRYLSPDLEVQAELAFAIEAIHATSLVIDDSPYMDNAETRRGKTTLHLMFSERKAGLLCYDVMNMARSIWISNRPISIPKDEWYHLMKVKLQRLMMGQWYDMEKRGNLIELASLKTGVLFELVTETVARCTGLDVAFWRKWGNALGVLFQWTDDWLDREEDKIQGNRNAFNEAYDMTLHNYREIWRCIEAGIGRGWFERPFGKYMKAYFTETIPCLSVETVITLPLSNLFSFYAPSVVIPPLDRSRFQRKDILQILNGNDMLMMMYTLSNHMKEDDTIRTDLWKMKESEWETVPEVSEWLDEIEKRTGWNLRSEYQDYRGSILSMDNKA</sequence>
<dbReference type="GO" id="GO:0008299">
    <property type="term" value="P:isoprenoid biosynthetic process"/>
    <property type="evidence" value="ECO:0007669"/>
    <property type="project" value="UniProtKB-KW"/>
</dbReference>
<dbReference type="InterPro" id="IPR000092">
    <property type="entry name" value="Polyprenyl_synt"/>
</dbReference>
<organism evidence="6">
    <name type="scientific">viral metagenome</name>
    <dbReference type="NCBI Taxonomy" id="1070528"/>
    <lineage>
        <taxon>unclassified sequences</taxon>
        <taxon>metagenomes</taxon>
        <taxon>organismal metagenomes</taxon>
    </lineage>
</organism>
<dbReference type="Gene3D" id="1.10.600.10">
    <property type="entry name" value="Farnesyl Diphosphate Synthase"/>
    <property type="match status" value="1"/>
</dbReference>